<gene>
    <name evidence="2" type="ORF">A3G98_00425</name>
</gene>
<name>A0A1F6Y2Q8_9BACT</name>
<dbReference type="PROSITE" id="PS51747">
    <property type="entry name" value="CYT_DCMP_DEAMINASES_2"/>
    <property type="match status" value="1"/>
</dbReference>
<dbReference type="Gene3D" id="3.40.140.10">
    <property type="entry name" value="Cytidine Deaminase, domain 2"/>
    <property type="match status" value="1"/>
</dbReference>
<proteinExistence type="predicted"/>
<dbReference type="EMBL" id="MFVR01000034">
    <property type="protein sequence ID" value="OGJ00681.1"/>
    <property type="molecule type" value="Genomic_DNA"/>
</dbReference>
<organism evidence="2 3">
    <name type="scientific">Candidatus Nomurabacteria bacterium RIFCSPLOWO2_12_FULL_37_8</name>
    <dbReference type="NCBI Taxonomy" id="1801793"/>
    <lineage>
        <taxon>Bacteria</taxon>
        <taxon>Candidatus Nomuraibacteriota</taxon>
    </lineage>
</organism>
<dbReference type="Pfam" id="PF00383">
    <property type="entry name" value="dCMP_cyt_deam_1"/>
    <property type="match status" value="1"/>
</dbReference>
<evidence type="ECO:0000313" key="2">
    <source>
        <dbReference type="EMBL" id="OGJ00681.1"/>
    </source>
</evidence>
<comment type="caution">
    <text evidence="2">The sequence shown here is derived from an EMBL/GenBank/DDBJ whole genome shotgun (WGS) entry which is preliminary data.</text>
</comment>
<protein>
    <recommendedName>
        <fullName evidence="1">CMP/dCMP-type deaminase domain-containing protein</fullName>
    </recommendedName>
</protein>
<dbReference type="SUPFAM" id="SSF53927">
    <property type="entry name" value="Cytidine deaminase-like"/>
    <property type="match status" value="1"/>
</dbReference>
<evidence type="ECO:0000313" key="3">
    <source>
        <dbReference type="Proteomes" id="UP000178661"/>
    </source>
</evidence>
<dbReference type="AlphaFoldDB" id="A0A1F6Y2Q8"/>
<dbReference type="InterPro" id="IPR002125">
    <property type="entry name" value="CMP_dCMP_dom"/>
</dbReference>
<accession>A0A1F6Y2Q8</accession>
<evidence type="ECO:0000259" key="1">
    <source>
        <dbReference type="PROSITE" id="PS51747"/>
    </source>
</evidence>
<feature type="domain" description="CMP/dCMP-type deaminase" evidence="1">
    <location>
        <begin position="23"/>
        <end position="159"/>
    </location>
</feature>
<sequence length="165" mass="18513">MGSNQNKVKYPYIPEGRIVLYVGEDNTYMQEAKQYVHKHSLDSTMPTGSAIVMNGVVIGLGANGSDYHKTHECERVKQKVPTGQGYELCEGCHPKNHSEPKAIKNAQESGHNTKGADLYLWGHWWCCESCWNVMISAGIRNIYLLENSEILFNKANANNIVGHQF</sequence>
<dbReference type="GO" id="GO:0003824">
    <property type="term" value="F:catalytic activity"/>
    <property type="evidence" value="ECO:0007669"/>
    <property type="project" value="InterPro"/>
</dbReference>
<reference evidence="2 3" key="1">
    <citation type="journal article" date="2016" name="Nat. Commun.">
        <title>Thousands of microbial genomes shed light on interconnected biogeochemical processes in an aquifer system.</title>
        <authorList>
            <person name="Anantharaman K."/>
            <person name="Brown C.T."/>
            <person name="Hug L.A."/>
            <person name="Sharon I."/>
            <person name="Castelle C.J."/>
            <person name="Probst A.J."/>
            <person name="Thomas B.C."/>
            <person name="Singh A."/>
            <person name="Wilkins M.J."/>
            <person name="Karaoz U."/>
            <person name="Brodie E.L."/>
            <person name="Williams K.H."/>
            <person name="Hubbard S.S."/>
            <person name="Banfield J.F."/>
        </authorList>
    </citation>
    <scope>NUCLEOTIDE SEQUENCE [LARGE SCALE GENOMIC DNA]</scope>
</reference>
<dbReference type="InterPro" id="IPR016193">
    <property type="entry name" value="Cytidine_deaminase-like"/>
</dbReference>
<dbReference type="Proteomes" id="UP000178661">
    <property type="component" value="Unassembled WGS sequence"/>
</dbReference>